<feature type="chain" id="PRO_5042957175" description="Secreted protein" evidence="1">
    <location>
        <begin position="20"/>
        <end position="129"/>
    </location>
</feature>
<accession>A0AAN6TIM2</accession>
<evidence type="ECO:0000313" key="3">
    <source>
        <dbReference type="Proteomes" id="UP001302812"/>
    </source>
</evidence>
<sequence>MGAFKLLSTVVLLSSSTSSKYYMRVIKPTAISPKRMNTYADQKTVFHGLKTFIITVFSIPSGLQDSARFLHLLQTWEMQLVNFWLAFEKSCSDWSPARVLGVVLPASSSSVLFCNTLNLEAAVNQLGRG</sequence>
<dbReference type="Proteomes" id="UP001302812">
    <property type="component" value="Unassembled WGS sequence"/>
</dbReference>
<keyword evidence="1" id="KW-0732">Signal</keyword>
<dbReference type="AlphaFoldDB" id="A0AAN6TIM2"/>
<reference evidence="2" key="2">
    <citation type="submission" date="2023-05" db="EMBL/GenBank/DDBJ databases">
        <authorList>
            <consortium name="Lawrence Berkeley National Laboratory"/>
            <person name="Steindorff A."/>
            <person name="Hensen N."/>
            <person name="Bonometti L."/>
            <person name="Westerberg I."/>
            <person name="Brannstrom I.O."/>
            <person name="Guillou S."/>
            <person name="Cros-Aarteil S."/>
            <person name="Calhoun S."/>
            <person name="Haridas S."/>
            <person name="Kuo A."/>
            <person name="Mondo S."/>
            <person name="Pangilinan J."/>
            <person name="Riley R."/>
            <person name="Labutti K."/>
            <person name="Andreopoulos B."/>
            <person name="Lipzen A."/>
            <person name="Chen C."/>
            <person name="Yanf M."/>
            <person name="Daum C."/>
            <person name="Ng V."/>
            <person name="Clum A."/>
            <person name="Ohm R."/>
            <person name="Martin F."/>
            <person name="Silar P."/>
            <person name="Natvig D."/>
            <person name="Lalanne C."/>
            <person name="Gautier V."/>
            <person name="Ament-Velasquez S.L."/>
            <person name="Kruys A."/>
            <person name="Hutchinson M.I."/>
            <person name="Powell A.J."/>
            <person name="Barry K."/>
            <person name="Miller A.N."/>
            <person name="Grigoriev I.V."/>
            <person name="Debuchy R."/>
            <person name="Gladieux P."/>
            <person name="Thoren M.H."/>
            <person name="Johannesson H."/>
        </authorList>
    </citation>
    <scope>NUCLEOTIDE SEQUENCE</scope>
    <source>
        <strain evidence="2">CBS 508.74</strain>
    </source>
</reference>
<evidence type="ECO:0000256" key="1">
    <source>
        <dbReference type="SAM" id="SignalP"/>
    </source>
</evidence>
<dbReference type="RefSeq" id="XP_064672713.1">
    <property type="nucleotide sequence ID" value="XM_064809811.1"/>
</dbReference>
<gene>
    <name evidence="2" type="ORF">N656DRAFT_484531</name>
</gene>
<proteinExistence type="predicted"/>
<keyword evidence="3" id="KW-1185">Reference proteome</keyword>
<organism evidence="2 3">
    <name type="scientific">Canariomyces notabilis</name>
    <dbReference type="NCBI Taxonomy" id="2074819"/>
    <lineage>
        <taxon>Eukaryota</taxon>
        <taxon>Fungi</taxon>
        <taxon>Dikarya</taxon>
        <taxon>Ascomycota</taxon>
        <taxon>Pezizomycotina</taxon>
        <taxon>Sordariomycetes</taxon>
        <taxon>Sordariomycetidae</taxon>
        <taxon>Sordariales</taxon>
        <taxon>Chaetomiaceae</taxon>
        <taxon>Canariomyces</taxon>
    </lineage>
</organism>
<reference evidence="2" key="1">
    <citation type="journal article" date="2023" name="Mol. Phylogenet. Evol.">
        <title>Genome-scale phylogeny and comparative genomics of the fungal order Sordariales.</title>
        <authorList>
            <person name="Hensen N."/>
            <person name="Bonometti L."/>
            <person name="Westerberg I."/>
            <person name="Brannstrom I.O."/>
            <person name="Guillou S."/>
            <person name="Cros-Aarteil S."/>
            <person name="Calhoun S."/>
            <person name="Haridas S."/>
            <person name="Kuo A."/>
            <person name="Mondo S."/>
            <person name="Pangilinan J."/>
            <person name="Riley R."/>
            <person name="LaButti K."/>
            <person name="Andreopoulos B."/>
            <person name="Lipzen A."/>
            <person name="Chen C."/>
            <person name="Yan M."/>
            <person name="Daum C."/>
            <person name="Ng V."/>
            <person name="Clum A."/>
            <person name="Steindorff A."/>
            <person name="Ohm R.A."/>
            <person name="Martin F."/>
            <person name="Silar P."/>
            <person name="Natvig D.O."/>
            <person name="Lalanne C."/>
            <person name="Gautier V."/>
            <person name="Ament-Velasquez S.L."/>
            <person name="Kruys A."/>
            <person name="Hutchinson M.I."/>
            <person name="Powell A.J."/>
            <person name="Barry K."/>
            <person name="Miller A.N."/>
            <person name="Grigoriev I.V."/>
            <person name="Debuchy R."/>
            <person name="Gladieux P."/>
            <person name="Hiltunen Thoren M."/>
            <person name="Johannesson H."/>
        </authorList>
    </citation>
    <scope>NUCLEOTIDE SEQUENCE</scope>
    <source>
        <strain evidence="2">CBS 508.74</strain>
    </source>
</reference>
<comment type="caution">
    <text evidence="2">The sequence shown here is derived from an EMBL/GenBank/DDBJ whole genome shotgun (WGS) entry which is preliminary data.</text>
</comment>
<evidence type="ECO:0008006" key="4">
    <source>
        <dbReference type="Google" id="ProtNLM"/>
    </source>
</evidence>
<evidence type="ECO:0000313" key="2">
    <source>
        <dbReference type="EMBL" id="KAK4115143.1"/>
    </source>
</evidence>
<protein>
    <recommendedName>
        <fullName evidence="4">Secreted protein</fullName>
    </recommendedName>
</protein>
<dbReference type="GeneID" id="89933935"/>
<feature type="signal peptide" evidence="1">
    <location>
        <begin position="1"/>
        <end position="19"/>
    </location>
</feature>
<dbReference type="EMBL" id="MU853335">
    <property type="protein sequence ID" value="KAK4115143.1"/>
    <property type="molecule type" value="Genomic_DNA"/>
</dbReference>
<name>A0AAN6TIM2_9PEZI</name>